<evidence type="ECO:0000256" key="3">
    <source>
        <dbReference type="ARBA" id="ARBA00022692"/>
    </source>
</evidence>
<feature type="domain" description="EamA" evidence="7">
    <location>
        <begin position="166"/>
        <end position="300"/>
    </location>
</feature>
<comment type="caution">
    <text evidence="8">The sequence shown here is derived from an EMBL/GenBank/DDBJ whole genome shotgun (WGS) entry which is preliminary data.</text>
</comment>
<dbReference type="InterPro" id="IPR037185">
    <property type="entry name" value="EmrE-like"/>
</dbReference>
<name>A0A2P8D779_9BACT</name>
<dbReference type="InterPro" id="IPR050638">
    <property type="entry name" value="AA-Vitamin_Transporters"/>
</dbReference>
<evidence type="ECO:0000256" key="1">
    <source>
        <dbReference type="ARBA" id="ARBA00004141"/>
    </source>
</evidence>
<feature type="transmembrane region" description="Helical" evidence="6">
    <location>
        <begin position="159"/>
        <end position="177"/>
    </location>
</feature>
<feature type="domain" description="EamA" evidence="7">
    <location>
        <begin position="16"/>
        <end position="143"/>
    </location>
</feature>
<dbReference type="RefSeq" id="WP_106522100.1">
    <property type="nucleotide sequence ID" value="NZ_PYGD01000002.1"/>
</dbReference>
<evidence type="ECO:0000256" key="4">
    <source>
        <dbReference type="ARBA" id="ARBA00022989"/>
    </source>
</evidence>
<feature type="transmembrane region" description="Helical" evidence="6">
    <location>
        <begin position="40"/>
        <end position="57"/>
    </location>
</feature>
<dbReference type="PANTHER" id="PTHR32322:SF2">
    <property type="entry name" value="EAMA DOMAIN-CONTAINING PROTEIN"/>
    <property type="match status" value="1"/>
</dbReference>
<dbReference type="GO" id="GO:0016020">
    <property type="term" value="C:membrane"/>
    <property type="evidence" value="ECO:0007669"/>
    <property type="project" value="UniProtKB-SubCell"/>
</dbReference>
<feature type="transmembrane region" description="Helical" evidence="6">
    <location>
        <begin position="198"/>
        <end position="215"/>
    </location>
</feature>
<keyword evidence="9" id="KW-1185">Reference proteome</keyword>
<evidence type="ECO:0000313" key="9">
    <source>
        <dbReference type="Proteomes" id="UP000240572"/>
    </source>
</evidence>
<dbReference type="InterPro" id="IPR000620">
    <property type="entry name" value="EamA_dom"/>
</dbReference>
<keyword evidence="3 6" id="KW-0812">Transmembrane</keyword>
<comment type="similarity">
    <text evidence="2">Belongs to the EamA transporter family.</text>
</comment>
<feature type="transmembrane region" description="Helical" evidence="6">
    <location>
        <begin position="227"/>
        <end position="249"/>
    </location>
</feature>
<dbReference type="SUPFAM" id="SSF103481">
    <property type="entry name" value="Multidrug resistance efflux transporter EmrE"/>
    <property type="match status" value="2"/>
</dbReference>
<evidence type="ECO:0000256" key="2">
    <source>
        <dbReference type="ARBA" id="ARBA00007362"/>
    </source>
</evidence>
<dbReference type="Pfam" id="PF00892">
    <property type="entry name" value="EamA"/>
    <property type="match status" value="2"/>
</dbReference>
<protein>
    <submittedName>
        <fullName evidence="8">Drug/metabolite transporter (DMT)-like permease</fullName>
    </submittedName>
</protein>
<evidence type="ECO:0000313" key="8">
    <source>
        <dbReference type="EMBL" id="PSK93068.1"/>
    </source>
</evidence>
<feature type="transmembrane region" description="Helical" evidence="6">
    <location>
        <begin position="123"/>
        <end position="144"/>
    </location>
</feature>
<dbReference type="Proteomes" id="UP000240572">
    <property type="component" value="Unassembled WGS sequence"/>
</dbReference>
<keyword evidence="5 6" id="KW-0472">Membrane</keyword>
<feature type="transmembrane region" description="Helical" evidence="6">
    <location>
        <begin position="12"/>
        <end position="34"/>
    </location>
</feature>
<evidence type="ECO:0000259" key="7">
    <source>
        <dbReference type="Pfam" id="PF00892"/>
    </source>
</evidence>
<dbReference type="PANTHER" id="PTHR32322">
    <property type="entry name" value="INNER MEMBRANE TRANSPORTER"/>
    <property type="match status" value="1"/>
</dbReference>
<proteinExistence type="inferred from homology"/>
<evidence type="ECO:0000256" key="6">
    <source>
        <dbReference type="SAM" id="Phobius"/>
    </source>
</evidence>
<dbReference type="AlphaFoldDB" id="A0A2P8D779"/>
<feature type="transmembrane region" description="Helical" evidence="6">
    <location>
        <begin position="256"/>
        <end position="277"/>
    </location>
</feature>
<organism evidence="8 9">
    <name type="scientific">Taibaiella chishuiensis</name>
    <dbReference type="NCBI Taxonomy" id="1434707"/>
    <lineage>
        <taxon>Bacteria</taxon>
        <taxon>Pseudomonadati</taxon>
        <taxon>Bacteroidota</taxon>
        <taxon>Chitinophagia</taxon>
        <taxon>Chitinophagales</taxon>
        <taxon>Chitinophagaceae</taxon>
        <taxon>Taibaiella</taxon>
    </lineage>
</organism>
<keyword evidence="4 6" id="KW-1133">Transmembrane helix</keyword>
<dbReference type="OrthoDB" id="9812547at2"/>
<comment type="subcellular location">
    <subcellularLocation>
        <location evidence="1">Membrane</location>
        <topology evidence="1">Multi-pass membrane protein</topology>
    </subcellularLocation>
</comment>
<evidence type="ECO:0000256" key="5">
    <source>
        <dbReference type="ARBA" id="ARBA00023136"/>
    </source>
</evidence>
<dbReference type="EMBL" id="PYGD01000002">
    <property type="protein sequence ID" value="PSK93068.1"/>
    <property type="molecule type" value="Genomic_DNA"/>
</dbReference>
<accession>A0A2P8D779</accession>
<gene>
    <name evidence="8" type="ORF">B0I18_10237</name>
</gene>
<sequence length="334" mass="36599">MSFIQKHPKLLLLFAFASIYIIWGSTFLAISYGLKGFPPFLLSGLRFLIAGIILLVWRDLKGERTSSFRDWKKNGITGILILTGGTGLVTWGEQYITSTEAAIAIATGPFWFIAIDRKNWKNYFSNISTIAGLIVGFAGLLLFLNDSIHSAGGAAPKTMRIAAFAVLALSSISWVLGSLYSKHYRATHSTFKNISQQLVVAGVASFIIATFRGEWHAFPAATIPVSAWLGLAFLVFFGSIVAYISYIWLLSVKHPVIVSTHTYINPVVAVLAGWLFLNESISLLQLAGLLVILAGVLLTNAASYKINKRLVVKIRRASRTLFSSPSGDKYLVDF</sequence>
<reference evidence="8 9" key="1">
    <citation type="submission" date="2018-03" db="EMBL/GenBank/DDBJ databases">
        <title>Genomic Encyclopedia of Type Strains, Phase III (KMG-III): the genomes of soil and plant-associated and newly described type strains.</title>
        <authorList>
            <person name="Whitman W."/>
        </authorList>
    </citation>
    <scope>NUCLEOTIDE SEQUENCE [LARGE SCALE GENOMIC DNA]</scope>
    <source>
        <strain evidence="8 9">CGMCC 1.12700</strain>
    </source>
</reference>
<feature type="transmembrane region" description="Helical" evidence="6">
    <location>
        <begin position="283"/>
        <end position="306"/>
    </location>
</feature>